<keyword evidence="1" id="KW-0732">Signal</keyword>
<organism evidence="2 3">
    <name type="scientific">Streptococcus pneumoniae</name>
    <dbReference type="NCBI Taxonomy" id="1313"/>
    <lineage>
        <taxon>Bacteria</taxon>
        <taxon>Bacillati</taxon>
        <taxon>Bacillota</taxon>
        <taxon>Bacilli</taxon>
        <taxon>Lactobacillales</taxon>
        <taxon>Streptococcaceae</taxon>
        <taxon>Streptococcus</taxon>
    </lineage>
</organism>
<accession>A0A7X2XLM4</accession>
<dbReference type="Proteomes" id="UP000467349">
    <property type="component" value="Unassembled WGS sequence"/>
</dbReference>
<name>A0A7X2XLM4_STREE</name>
<dbReference type="PANTHER" id="PTHR30006:SF2">
    <property type="entry name" value="ABC TRANSPORTER SUBSTRATE-BINDING PROTEIN"/>
    <property type="match status" value="1"/>
</dbReference>
<dbReference type="Gene3D" id="3.40.190.10">
    <property type="entry name" value="Periplasmic binding protein-like II"/>
    <property type="match status" value="2"/>
</dbReference>
<dbReference type="PANTHER" id="PTHR30006">
    <property type="entry name" value="THIAMINE-BINDING PERIPLASMIC PROTEIN-RELATED"/>
    <property type="match status" value="1"/>
</dbReference>
<comment type="caution">
    <text evidence="2">The sequence shown here is derived from an EMBL/GenBank/DDBJ whole genome shotgun (WGS) entry which is preliminary data.</text>
</comment>
<dbReference type="GO" id="GO:0030976">
    <property type="term" value="F:thiamine pyrophosphate binding"/>
    <property type="evidence" value="ECO:0007669"/>
    <property type="project" value="TreeGrafter"/>
</dbReference>
<sequence length="249" mass="28264">IKAEKLLVKYSPKWADEVDSSLGDSEGYYSPIVNQPLVLIGNKDAKMPSDWTDFTDSSYKGKYGISKLSTGTSKNIFASIVSRYKDEKGELGISDEGWKVAKAYLKNAHVYAEGEDYISSIMDNNNDLKYSMMWGSGVLQNQKEREYKFQVMSPKVGVPYVTEQVGILNTSKKQALLKEFVDWFGSSELQKEWSDKFGSIPANKKALEQAKDELKQFANSVKPQELDWEFIGKNIDSWIEKAQLEFVEQ</sequence>
<evidence type="ECO:0000313" key="2">
    <source>
        <dbReference type="EMBL" id="MTV44305.1"/>
    </source>
</evidence>
<protein>
    <submittedName>
        <fullName evidence="2">Extracellular solute-binding protein</fullName>
    </submittedName>
</protein>
<dbReference type="EMBL" id="WNHU01000211">
    <property type="protein sequence ID" value="MTV44305.1"/>
    <property type="molecule type" value="Genomic_DNA"/>
</dbReference>
<dbReference type="GO" id="GO:0015888">
    <property type="term" value="P:thiamine transport"/>
    <property type="evidence" value="ECO:0007669"/>
    <property type="project" value="TreeGrafter"/>
</dbReference>
<dbReference type="RefSeq" id="WP_155474284.1">
    <property type="nucleotide sequence ID" value="NZ_WNHU01000211.1"/>
</dbReference>
<dbReference type="SUPFAM" id="SSF53850">
    <property type="entry name" value="Periplasmic binding protein-like II"/>
    <property type="match status" value="1"/>
</dbReference>
<reference evidence="2 3" key="1">
    <citation type="submission" date="2019-11" db="EMBL/GenBank/DDBJ databases">
        <title>Growth characteristics of pneumococcus vary with the chemical composition of the capsule and with environmental conditions.</title>
        <authorList>
            <person name="Tothpal A."/>
            <person name="Desobry K."/>
            <person name="Joshi S."/>
            <person name="Wyllie A.L."/>
            <person name="Weinberger D.M."/>
        </authorList>
    </citation>
    <scope>NUCLEOTIDE SEQUENCE [LARGE SCALE GENOMIC DNA]</scope>
    <source>
        <strain evidence="3">pnumococcus09N</strain>
    </source>
</reference>
<evidence type="ECO:0000256" key="1">
    <source>
        <dbReference type="ARBA" id="ARBA00022729"/>
    </source>
</evidence>
<proteinExistence type="predicted"/>
<dbReference type="GO" id="GO:0030288">
    <property type="term" value="C:outer membrane-bounded periplasmic space"/>
    <property type="evidence" value="ECO:0007669"/>
    <property type="project" value="TreeGrafter"/>
</dbReference>
<gene>
    <name evidence="2" type="ORF">GM545_12145</name>
</gene>
<feature type="non-terminal residue" evidence="2">
    <location>
        <position position="1"/>
    </location>
</feature>
<dbReference type="Pfam" id="PF13343">
    <property type="entry name" value="SBP_bac_6"/>
    <property type="match status" value="1"/>
</dbReference>
<dbReference type="GO" id="GO:0030975">
    <property type="term" value="F:thiamine binding"/>
    <property type="evidence" value="ECO:0007669"/>
    <property type="project" value="TreeGrafter"/>
</dbReference>
<evidence type="ECO:0000313" key="3">
    <source>
        <dbReference type="Proteomes" id="UP000467349"/>
    </source>
</evidence>
<dbReference type="AlphaFoldDB" id="A0A7X2XLM4"/>